<evidence type="ECO:0000313" key="4">
    <source>
        <dbReference type="EMBL" id="QBY45233.1"/>
    </source>
</evidence>
<dbReference type="Pfam" id="PF01206">
    <property type="entry name" value="TusA"/>
    <property type="match status" value="1"/>
</dbReference>
<evidence type="ECO:0000259" key="2">
    <source>
        <dbReference type="PROSITE" id="PS01148"/>
    </source>
</evidence>
<dbReference type="PROSITE" id="PS01148">
    <property type="entry name" value="UPF0033"/>
    <property type="match status" value="1"/>
</dbReference>
<dbReference type="EMBL" id="FN545234">
    <property type="protein sequence ID" value="CBA74460.1"/>
    <property type="molecule type" value="Genomic_DNA"/>
</dbReference>
<reference evidence="4 8" key="2">
    <citation type="submission" date="2019-03" db="EMBL/GenBank/DDBJ databases">
        <title>Long-read sequencing reveals hyperdense prophage content in a complex bacterial symbiont genome.</title>
        <authorList>
            <person name="Frost C.L."/>
            <person name="Siozios S."/>
            <person name="Nadal-Jimenez P."/>
            <person name="Brockhurst M.A."/>
            <person name="King K.C."/>
            <person name="Darby A.C."/>
            <person name="Hurst G.D.D."/>
        </authorList>
    </citation>
    <scope>NUCLEOTIDE SEQUENCE [LARGE SCALE GENOMIC DNA]</scope>
    <source>
        <strain evidence="4 8">FIN</strain>
    </source>
</reference>
<dbReference type="KEGG" id="ans:ArsFIN_38300"/>
<evidence type="ECO:0000313" key="7">
    <source>
        <dbReference type="EMBL" id="WGM05415.1"/>
    </source>
</evidence>
<evidence type="ECO:0000313" key="9">
    <source>
        <dbReference type="Proteomes" id="UP001177592"/>
    </source>
</evidence>
<dbReference type="EMBL" id="CP038613">
    <property type="protein sequence ID" value="QBY45233.1"/>
    <property type="molecule type" value="Genomic_DNA"/>
</dbReference>
<name>D2U196_9GAMM</name>
<evidence type="ECO:0000313" key="3">
    <source>
        <dbReference type="EMBL" id="CBA74460.1"/>
    </source>
</evidence>
<dbReference type="EMBL" id="CP123498">
    <property type="protein sequence ID" value="WGL95832.1"/>
    <property type="molecule type" value="Genomic_DNA"/>
</dbReference>
<dbReference type="GO" id="GO:0016740">
    <property type="term" value="F:transferase activity"/>
    <property type="evidence" value="ECO:0007669"/>
    <property type="project" value="UniProtKB-KW"/>
</dbReference>
<evidence type="ECO:0000256" key="1">
    <source>
        <dbReference type="ARBA" id="ARBA00008984"/>
    </source>
</evidence>
<dbReference type="RefSeq" id="WP_026823002.1">
    <property type="nucleotide sequence ID" value="NZ_CP038613.1"/>
</dbReference>
<accession>D2U196</accession>
<dbReference type="InterPro" id="IPR036868">
    <property type="entry name" value="TusA-like_sf"/>
</dbReference>
<organism evidence="3">
    <name type="scientific">Arsenophonus nasoniae</name>
    <name type="common">son-killer infecting Nasonia vitripennis</name>
    <dbReference type="NCBI Taxonomy" id="638"/>
    <lineage>
        <taxon>Bacteria</taxon>
        <taxon>Pseudomonadati</taxon>
        <taxon>Pseudomonadota</taxon>
        <taxon>Gammaproteobacteria</taxon>
        <taxon>Enterobacterales</taxon>
        <taxon>Morganellaceae</taxon>
        <taxon>Arsenophonus</taxon>
    </lineage>
</organism>
<keyword evidence="4" id="KW-0808">Transferase</keyword>
<dbReference type="PANTHER" id="PTHR33279">
    <property type="entry name" value="SULFUR CARRIER PROTEIN YEDF-RELATED"/>
    <property type="match status" value="1"/>
</dbReference>
<feature type="domain" description="UPF0033" evidence="2">
    <location>
        <begin position="6"/>
        <end position="30"/>
    </location>
</feature>
<reference evidence="3" key="1">
    <citation type="journal article" date="2010" name="Insect Mol. Biol.">
        <title>The draft genome sequence of Arsenophonus nasoniae, son-killer bacterium of Nasonia vitripennis, reveals genes associated with virulence and symbiosis.</title>
        <authorList>
            <person name="Wilkes T."/>
            <person name="Darby A.C."/>
            <person name="Choi J."/>
            <person name="Colborne J.K."/>
            <person name="Werren J.H."/>
            <person name="Hurst G.D.D."/>
        </authorList>
    </citation>
    <scope>NUCLEOTIDE SEQUENCE</scope>
</reference>
<dbReference type="GeneID" id="96878717"/>
<dbReference type="Proteomes" id="UP001177597">
    <property type="component" value="Chromosome"/>
</dbReference>
<dbReference type="Proteomes" id="UP001177592">
    <property type="component" value="Chromosome"/>
</dbReference>
<keyword evidence="9" id="KW-1185">Reference proteome</keyword>
<dbReference type="EMBL" id="CP123504">
    <property type="protein sequence ID" value="WGM01230.1"/>
    <property type="molecule type" value="Genomic_DNA"/>
</dbReference>
<evidence type="ECO:0000313" key="6">
    <source>
        <dbReference type="EMBL" id="WGM01230.1"/>
    </source>
</evidence>
<protein>
    <submittedName>
        <fullName evidence="3">SirA-like protein</fullName>
    </submittedName>
    <submittedName>
        <fullName evidence="4 5">Sulfurtransferase TusA</fullName>
        <ecNumber evidence="4">2.8.1.-</ecNumber>
    </submittedName>
</protein>
<dbReference type="Gene3D" id="3.30.110.40">
    <property type="entry name" value="TusA-like domain"/>
    <property type="match status" value="1"/>
</dbReference>
<dbReference type="SUPFAM" id="SSF64307">
    <property type="entry name" value="SirA-like"/>
    <property type="match status" value="1"/>
</dbReference>
<comment type="similarity">
    <text evidence="1">Belongs to the sulfur carrier protein TusA family.</text>
</comment>
<gene>
    <name evidence="4" type="primary">tusA_1</name>
    <name evidence="3" type="ORF">ARN_23100</name>
    <name evidence="4" type="ORF">ArsFIN_38300</name>
    <name evidence="5" type="ORF">QE207_04315</name>
    <name evidence="6" type="ORF">QE210_15625</name>
    <name evidence="7" type="ORF">QE258_18235</name>
</gene>
<dbReference type="AlphaFoldDB" id="D2U196"/>
<evidence type="ECO:0000313" key="5">
    <source>
        <dbReference type="EMBL" id="WGL95832.1"/>
    </source>
</evidence>
<dbReference type="EMBL" id="CP123523">
    <property type="protein sequence ID" value="WGM05415.1"/>
    <property type="molecule type" value="Genomic_DNA"/>
</dbReference>
<sequence>MSEIQLDTRGKLCPYPLIQVQKAIELMINGDILIIKYDCAQATENIPKWAAKSGHEVIDFQQTGNAQWQISIKKGK</sequence>
<evidence type="ECO:0000313" key="8">
    <source>
        <dbReference type="Proteomes" id="UP000295134"/>
    </source>
</evidence>
<dbReference type="Proteomes" id="UP001177595">
    <property type="component" value="Chromosome"/>
</dbReference>
<dbReference type="PANTHER" id="PTHR33279:SF6">
    <property type="entry name" value="SULFUR CARRIER PROTEIN YEDF-RELATED"/>
    <property type="match status" value="1"/>
</dbReference>
<proteinExistence type="inferred from homology"/>
<dbReference type="EC" id="2.8.1.-" evidence="4"/>
<dbReference type="InterPro" id="IPR001455">
    <property type="entry name" value="TusA-like"/>
</dbReference>
<dbReference type="Proteomes" id="UP000295134">
    <property type="component" value="Chromosome"/>
</dbReference>
<dbReference type="CDD" id="cd00291">
    <property type="entry name" value="SirA_YedF_YeeD"/>
    <property type="match status" value="1"/>
</dbReference>
<reference evidence="5" key="3">
    <citation type="submission" date="2023-04" db="EMBL/GenBank/DDBJ databases">
        <title>Genome dynamics across the evolutionary transition to endosymbiosis.</title>
        <authorList>
            <person name="Siozios S."/>
            <person name="Nadal-Jimenez P."/>
            <person name="Azagi T."/>
            <person name="Sprong H."/>
            <person name="Frost C.L."/>
            <person name="Parratt S.R."/>
            <person name="Taylor G."/>
            <person name="Brettell L."/>
            <person name="Lew K.C."/>
            <person name="Croft L."/>
            <person name="King K.C."/>
            <person name="Brockhurst M.A."/>
            <person name="Hypsa V."/>
            <person name="Novakova E."/>
            <person name="Darby A.C."/>
            <person name="Hurst G.D.D."/>
        </authorList>
    </citation>
    <scope>NUCLEOTIDE SEQUENCE</scope>
    <source>
        <strain evidence="5">AIh</strain>
        <strain evidence="7">ANv_CAN</strain>
        <strain evidence="6">APv</strain>
    </source>
</reference>